<sequence>VVNINAVQSGTRLWPLDGMDMDLAFPGNPQGETAEAIASMILQHTKDSFWGLILTSAPPHYEDAPHIQVYKSDNSVKKMCSDLKIETARRRKKYSTQKVNLFHHWQEQEISSVMISAGSPRTINLQQCENLFQGILNFMKAEGILKDHRNKNSENKGKTRIYQPDEEILVKTSTAGIFLKEVKVGSYLKQGQKIGEVRDIYSGKKLEELISSEDGLLITLRQYPIVYEKEPVAIILTAKKSWREYFPWNR</sequence>
<dbReference type="AlphaFoldDB" id="A0A381NUE1"/>
<name>A0A381NUE1_9ZZZZ</name>
<dbReference type="SUPFAM" id="SSF53187">
    <property type="entry name" value="Zn-dependent exopeptidases"/>
    <property type="match status" value="1"/>
</dbReference>
<dbReference type="Gene3D" id="3.40.630.10">
    <property type="entry name" value="Zn peptidases"/>
    <property type="match status" value="1"/>
</dbReference>
<dbReference type="PANTHER" id="PTHR37326">
    <property type="entry name" value="BLL3975 PROTEIN"/>
    <property type="match status" value="1"/>
</dbReference>
<protein>
    <submittedName>
        <fullName evidence="1">Uncharacterized protein</fullName>
    </submittedName>
</protein>
<dbReference type="InterPro" id="IPR053138">
    <property type="entry name" value="N-alpha-Ac-DABA_deacetylase"/>
</dbReference>
<evidence type="ECO:0000313" key="1">
    <source>
        <dbReference type="EMBL" id="SUZ58232.1"/>
    </source>
</evidence>
<proteinExistence type="predicted"/>
<accession>A0A381NUE1</accession>
<reference evidence="1" key="1">
    <citation type="submission" date="2018-05" db="EMBL/GenBank/DDBJ databases">
        <authorList>
            <person name="Lanie J.A."/>
            <person name="Ng W.-L."/>
            <person name="Kazmierczak K.M."/>
            <person name="Andrzejewski T.M."/>
            <person name="Davidsen T.M."/>
            <person name="Wayne K.J."/>
            <person name="Tettelin H."/>
            <person name="Glass J.I."/>
            <person name="Rusch D."/>
            <person name="Podicherti R."/>
            <person name="Tsui H.-C.T."/>
            <person name="Winkler M.E."/>
        </authorList>
    </citation>
    <scope>NUCLEOTIDE SEQUENCE</scope>
</reference>
<feature type="non-terminal residue" evidence="1">
    <location>
        <position position="1"/>
    </location>
</feature>
<organism evidence="1">
    <name type="scientific">marine metagenome</name>
    <dbReference type="NCBI Taxonomy" id="408172"/>
    <lineage>
        <taxon>unclassified sequences</taxon>
        <taxon>metagenomes</taxon>
        <taxon>ecological metagenomes</taxon>
    </lineage>
</organism>
<dbReference type="EMBL" id="UINC01000606">
    <property type="protein sequence ID" value="SUZ58232.1"/>
    <property type="molecule type" value="Genomic_DNA"/>
</dbReference>
<dbReference type="PANTHER" id="PTHR37326:SF1">
    <property type="entry name" value="BLL3975 PROTEIN"/>
    <property type="match status" value="1"/>
</dbReference>
<gene>
    <name evidence="1" type="ORF">METZ01_LOCUS11086</name>
</gene>